<evidence type="ECO:0000256" key="4">
    <source>
        <dbReference type="SAM" id="Coils"/>
    </source>
</evidence>
<evidence type="ECO:0000256" key="1">
    <source>
        <dbReference type="ARBA" id="ARBA00004683"/>
    </source>
</evidence>
<evidence type="ECO:0000313" key="5">
    <source>
        <dbReference type="EMBL" id="MBB6443907.1"/>
    </source>
</evidence>
<dbReference type="AlphaFoldDB" id="A0A7X0LUT9"/>
<keyword evidence="3" id="KW-0583">PHB biosynthesis</keyword>
<dbReference type="UniPathway" id="UPA00917"/>
<protein>
    <recommendedName>
        <fullName evidence="2">Poly(3-hydroxyalkanoate) polymerase subunit PhaE</fullName>
    </recommendedName>
</protein>
<evidence type="ECO:0000256" key="3">
    <source>
        <dbReference type="ARBA" id="ARBA00022752"/>
    </source>
</evidence>
<organism evidence="5 6">
    <name type="scientific">Bacillus benzoevorans</name>
    <dbReference type="NCBI Taxonomy" id="1456"/>
    <lineage>
        <taxon>Bacteria</taxon>
        <taxon>Bacillati</taxon>
        <taxon>Bacillota</taxon>
        <taxon>Bacilli</taxon>
        <taxon>Bacillales</taxon>
        <taxon>Bacillaceae</taxon>
        <taxon>Bacillus</taxon>
    </lineage>
</organism>
<name>A0A7X0LUT9_9BACI</name>
<accession>A0A7X0LUT9</accession>
<proteinExistence type="predicted"/>
<comment type="caution">
    <text evidence="5">The sequence shown here is derived from an EMBL/GenBank/DDBJ whole genome shotgun (WGS) entry which is preliminary data.</text>
</comment>
<gene>
    <name evidence="5" type="ORF">HNR53_000495</name>
</gene>
<reference evidence="5 6" key="1">
    <citation type="submission" date="2020-08" db="EMBL/GenBank/DDBJ databases">
        <title>Genomic Encyclopedia of Type Strains, Phase IV (KMG-IV): sequencing the most valuable type-strain genomes for metagenomic binning, comparative biology and taxonomic classification.</title>
        <authorList>
            <person name="Goeker M."/>
        </authorList>
    </citation>
    <scope>NUCLEOTIDE SEQUENCE [LARGE SCALE GENOMIC DNA]</scope>
    <source>
        <strain evidence="5 6">DSM 5391</strain>
    </source>
</reference>
<dbReference type="RefSeq" id="WP_184522419.1">
    <property type="nucleotide sequence ID" value="NZ_JACHGK010000001.1"/>
</dbReference>
<dbReference type="EMBL" id="JACHGK010000001">
    <property type="protein sequence ID" value="MBB6443907.1"/>
    <property type="molecule type" value="Genomic_DNA"/>
</dbReference>
<evidence type="ECO:0000256" key="2">
    <source>
        <dbReference type="ARBA" id="ARBA00019066"/>
    </source>
</evidence>
<dbReference type="InterPro" id="IPR010123">
    <property type="entry name" value="PHA_synth_III_E"/>
</dbReference>
<feature type="coiled-coil region" evidence="4">
    <location>
        <begin position="74"/>
        <end position="128"/>
    </location>
</feature>
<keyword evidence="4" id="KW-0175">Coiled coil</keyword>
<sequence length="136" mass="16094">MTQQSLFDPFAFWKSWYDRTEAALSEMINEQLEKESFAQWMGQFQSGFLAYQQMLNKTSDIYLKQFNIPSREEISNIASLIINVEEKLENLDEKVEDELFEHSLAKEVTQLKTSISKLEKKMDQFVNLVLQERVQK</sequence>
<dbReference type="GO" id="GO:0042619">
    <property type="term" value="P:poly-hydroxybutyrate biosynthetic process"/>
    <property type="evidence" value="ECO:0007669"/>
    <property type="project" value="UniProtKB-KW"/>
</dbReference>
<comment type="pathway">
    <text evidence="1">Biopolymer metabolism; poly-(R)-3-hydroxybutanoate biosynthesis.</text>
</comment>
<dbReference type="Pfam" id="PF09712">
    <property type="entry name" value="PHA_synth_III_E"/>
    <property type="match status" value="1"/>
</dbReference>
<dbReference type="Proteomes" id="UP000531594">
    <property type="component" value="Unassembled WGS sequence"/>
</dbReference>
<keyword evidence="6" id="KW-1185">Reference proteome</keyword>
<evidence type="ECO:0000313" key="6">
    <source>
        <dbReference type="Proteomes" id="UP000531594"/>
    </source>
</evidence>